<dbReference type="RefSeq" id="WP_120059166.1">
    <property type="nucleotide sequence ID" value="NZ_QYRP01000002.1"/>
</dbReference>
<sequence>MNAKAEKPSGNDDVAVHASFAAATKQFNEKFSSVSSIATVLAAALTFFDIRSDGATRYFFVADGDELNPNVTVGEIAQDGSGHARSIKLSLRTETISGS</sequence>
<keyword evidence="2" id="KW-1185">Reference proteome</keyword>
<dbReference type="OrthoDB" id="9851201at2"/>
<accession>A0A3A5H782</accession>
<evidence type="ECO:0000313" key="1">
    <source>
        <dbReference type="EMBL" id="RJS45265.1"/>
    </source>
</evidence>
<dbReference type="AlphaFoldDB" id="A0A3A5H782"/>
<evidence type="ECO:0000313" key="2">
    <source>
        <dbReference type="Proteomes" id="UP000276542"/>
    </source>
</evidence>
<proteinExistence type="predicted"/>
<protein>
    <submittedName>
        <fullName evidence="1">Uncharacterized protein</fullName>
    </submittedName>
</protein>
<name>A0A3A5H782_9ACTN</name>
<comment type="caution">
    <text evidence="1">The sequence shown here is derived from an EMBL/GenBank/DDBJ whole genome shotgun (WGS) entry which is preliminary data.</text>
</comment>
<dbReference type="Proteomes" id="UP000276542">
    <property type="component" value="Unassembled WGS sequence"/>
</dbReference>
<organism evidence="1 2">
    <name type="scientific">Nocardioides cavernaquae</name>
    <dbReference type="NCBI Taxonomy" id="2321396"/>
    <lineage>
        <taxon>Bacteria</taxon>
        <taxon>Bacillati</taxon>
        <taxon>Actinomycetota</taxon>
        <taxon>Actinomycetes</taxon>
        <taxon>Propionibacteriales</taxon>
        <taxon>Nocardioidaceae</taxon>
        <taxon>Nocardioides</taxon>
    </lineage>
</organism>
<gene>
    <name evidence="1" type="ORF">D4739_02880</name>
</gene>
<reference evidence="2" key="1">
    <citation type="submission" date="2018-09" db="EMBL/GenBank/DDBJ databases">
        <authorList>
            <person name="Zhu H."/>
        </authorList>
    </citation>
    <scope>NUCLEOTIDE SEQUENCE [LARGE SCALE GENOMIC DNA]</scope>
    <source>
        <strain evidence="2">K1W22B-1</strain>
    </source>
</reference>
<dbReference type="EMBL" id="QYRP01000002">
    <property type="protein sequence ID" value="RJS45265.1"/>
    <property type="molecule type" value="Genomic_DNA"/>
</dbReference>